<feature type="compositionally biased region" description="Low complexity" evidence="5">
    <location>
        <begin position="391"/>
        <end position="400"/>
    </location>
</feature>
<dbReference type="KEGG" id="sre:PTSG_10753"/>
<evidence type="ECO:0000313" key="9">
    <source>
        <dbReference type="Proteomes" id="UP000007799"/>
    </source>
</evidence>
<feature type="region of interest" description="Disordered" evidence="5">
    <location>
        <begin position="539"/>
        <end position="619"/>
    </location>
</feature>
<dbReference type="InterPro" id="IPR012921">
    <property type="entry name" value="SPOC_C"/>
</dbReference>
<dbReference type="Gene3D" id="3.30.40.10">
    <property type="entry name" value="Zinc/RING finger domain, C3HC4 (zinc finger)"/>
    <property type="match status" value="1"/>
</dbReference>
<keyword evidence="2 4" id="KW-0863">Zinc-finger</keyword>
<evidence type="ECO:0000259" key="6">
    <source>
        <dbReference type="PROSITE" id="PS50016"/>
    </source>
</evidence>
<dbReference type="InterPro" id="IPR019787">
    <property type="entry name" value="Znf_PHD-finger"/>
</dbReference>
<dbReference type="SUPFAM" id="SSF46942">
    <property type="entry name" value="Elongation factor TFIIS domain 2"/>
    <property type="match status" value="1"/>
</dbReference>
<gene>
    <name evidence="8" type="ORF">PTSG_10753</name>
</gene>
<dbReference type="GeneID" id="16069252"/>
<dbReference type="PANTHER" id="PTHR11477">
    <property type="entry name" value="TRANSCRIPTION FACTOR S-II ZINC FINGER DOMAIN-CONTAINING PROTEIN"/>
    <property type="match status" value="1"/>
</dbReference>
<feature type="compositionally biased region" description="Basic and acidic residues" evidence="5">
    <location>
        <begin position="322"/>
        <end position="334"/>
    </location>
</feature>
<dbReference type="eggNOG" id="KOG1633">
    <property type="taxonomic scope" value="Eukaryota"/>
</dbReference>
<dbReference type="Pfam" id="PF07500">
    <property type="entry name" value="TFIIS_M"/>
    <property type="match status" value="1"/>
</dbReference>
<keyword evidence="1" id="KW-0479">Metal-binding</keyword>
<feature type="compositionally biased region" description="Low complexity" evidence="5">
    <location>
        <begin position="551"/>
        <end position="562"/>
    </location>
</feature>
<dbReference type="InterPro" id="IPR011011">
    <property type="entry name" value="Znf_FYVE_PHD"/>
</dbReference>
<evidence type="ECO:0000256" key="1">
    <source>
        <dbReference type="ARBA" id="ARBA00022723"/>
    </source>
</evidence>
<keyword evidence="3" id="KW-0862">Zinc</keyword>
<dbReference type="SMART" id="SM00510">
    <property type="entry name" value="TFS2M"/>
    <property type="match status" value="1"/>
</dbReference>
<dbReference type="CDD" id="cd22581">
    <property type="entry name" value="SPOC_PPS-like"/>
    <property type="match status" value="1"/>
</dbReference>
<feature type="compositionally biased region" description="Basic residues" evidence="5">
    <location>
        <begin position="855"/>
        <end position="880"/>
    </location>
</feature>
<dbReference type="PROSITE" id="PS51321">
    <property type="entry name" value="TFIIS_CENTRAL"/>
    <property type="match status" value="1"/>
</dbReference>
<feature type="compositionally biased region" description="Gly residues" evidence="5">
    <location>
        <begin position="197"/>
        <end position="207"/>
    </location>
</feature>
<dbReference type="PROSITE" id="PS01359">
    <property type="entry name" value="ZF_PHD_1"/>
    <property type="match status" value="1"/>
</dbReference>
<feature type="compositionally biased region" description="Low complexity" evidence="5">
    <location>
        <begin position="584"/>
        <end position="604"/>
    </location>
</feature>
<feature type="compositionally biased region" description="Pro residues" evidence="5">
    <location>
        <begin position="341"/>
        <end position="351"/>
    </location>
</feature>
<name>F2UQA0_SALR5</name>
<dbReference type="PANTHER" id="PTHR11477:SF51">
    <property type="entry name" value="PROTEIN PARTNER OF SNF, ISOFORM B"/>
    <property type="match status" value="1"/>
</dbReference>
<dbReference type="eggNOG" id="KOG1634">
    <property type="taxonomic scope" value="Eukaryota"/>
</dbReference>
<dbReference type="AlphaFoldDB" id="F2UQA0"/>
<feature type="domain" description="PHD-type" evidence="6">
    <location>
        <begin position="242"/>
        <end position="292"/>
    </location>
</feature>
<dbReference type="Proteomes" id="UP000007799">
    <property type="component" value="Unassembled WGS sequence"/>
</dbReference>
<evidence type="ECO:0000313" key="8">
    <source>
        <dbReference type="EMBL" id="EGD79768.1"/>
    </source>
</evidence>
<feature type="region of interest" description="Disordered" evidence="5">
    <location>
        <begin position="39"/>
        <end position="241"/>
    </location>
</feature>
<evidence type="ECO:0000256" key="3">
    <source>
        <dbReference type="ARBA" id="ARBA00022833"/>
    </source>
</evidence>
<dbReference type="Pfam" id="PF07744">
    <property type="entry name" value="SPOC"/>
    <property type="match status" value="1"/>
</dbReference>
<feature type="region of interest" description="Disordered" evidence="5">
    <location>
        <begin position="632"/>
        <end position="674"/>
    </location>
</feature>
<dbReference type="InParanoid" id="F2UQA0"/>
<protein>
    <recommendedName>
        <fullName evidence="10">Transcription factor BYE1</fullName>
    </recommendedName>
</protein>
<dbReference type="RefSeq" id="XP_004988717.1">
    <property type="nucleotide sequence ID" value="XM_004988660.1"/>
</dbReference>
<feature type="compositionally biased region" description="Pro residues" evidence="5">
    <location>
        <begin position="126"/>
        <end position="143"/>
    </location>
</feature>
<evidence type="ECO:0000259" key="7">
    <source>
        <dbReference type="PROSITE" id="PS51321"/>
    </source>
</evidence>
<feature type="domain" description="TFIIS central" evidence="7">
    <location>
        <begin position="440"/>
        <end position="559"/>
    </location>
</feature>
<dbReference type="GO" id="GO:0008270">
    <property type="term" value="F:zinc ion binding"/>
    <property type="evidence" value="ECO:0007669"/>
    <property type="project" value="UniProtKB-KW"/>
</dbReference>
<dbReference type="InterPro" id="IPR003618">
    <property type="entry name" value="TFIIS_cen_dom"/>
</dbReference>
<dbReference type="Gene3D" id="1.10.472.30">
    <property type="entry name" value="Transcription elongation factor S-II, central domain"/>
    <property type="match status" value="1"/>
</dbReference>
<dbReference type="GO" id="GO:0006351">
    <property type="term" value="P:DNA-templated transcription"/>
    <property type="evidence" value="ECO:0007669"/>
    <property type="project" value="InterPro"/>
</dbReference>
<accession>F2UQA0</accession>
<dbReference type="SUPFAM" id="SSF57903">
    <property type="entry name" value="FYVE/PHD zinc finger"/>
    <property type="match status" value="1"/>
</dbReference>
<evidence type="ECO:0000256" key="5">
    <source>
        <dbReference type="SAM" id="MobiDB-lite"/>
    </source>
</evidence>
<organism evidence="9">
    <name type="scientific">Salpingoeca rosetta (strain ATCC 50818 / BSB-021)</name>
    <dbReference type="NCBI Taxonomy" id="946362"/>
    <lineage>
        <taxon>Eukaryota</taxon>
        <taxon>Choanoflagellata</taxon>
        <taxon>Craspedida</taxon>
        <taxon>Salpingoecidae</taxon>
        <taxon>Salpingoeca</taxon>
    </lineage>
</organism>
<dbReference type="Pfam" id="PF00628">
    <property type="entry name" value="PHD"/>
    <property type="match status" value="1"/>
</dbReference>
<feature type="compositionally biased region" description="Polar residues" evidence="5">
    <location>
        <begin position="109"/>
        <end position="119"/>
    </location>
</feature>
<dbReference type="SMART" id="SM00249">
    <property type="entry name" value="PHD"/>
    <property type="match status" value="1"/>
</dbReference>
<feature type="region of interest" description="Disordered" evidence="5">
    <location>
        <begin position="391"/>
        <end position="441"/>
    </location>
</feature>
<keyword evidence="9" id="KW-1185">Reference proteome</keyword>
<dbReference type="InterPro" id="IPR036575">
    <property type="entry name" value="TFIIS_cen_dom_sf"/>
</dbReference>
<evidence type="ECO:0000256" key="4">
    <source>
        <dbReference type="PROSITE-ProRule" id="PRU00146"/>
    </source>
</evidence>
<dbReference type="OrthoDB" id="6153983at2759"/>
<dbReference type="PROSITE" id="PS50016">
    <property type="entry name" value="ZF_PHD_2"/>
    <property type="match status" value="1"/>
</dbReference>
<dbReference type="InterPro" id="IPR019786">
    <property type="entry name" value="Zinc_finger_PHD-type_CS"/>
</dbReference>
<dbReference type="STRING" id="946362.F2UQA0"/>
<dbReference type="GO" id="GO:0005634">
    <property type="term" value="C:nucleus"/>
    <property type="evidence" value="ECO:0007669"/>
    <property type="project" value="TreeGrafter"/>
</dbReference>
<reference evidence="8" key="1">
    <citation type="submission" date="2009-08" db="EMBL/GenBank/DDBJ databases">
        <title>Annotation of Salpingoeca rosetta.</title>
        <authorList>
            <consortium name="The Broad Institute Genome Sequencing Platform"/>
            <person name="Russ C."/>
            <person name="Cuomo C."/>
            <person name="Burger G."/>
            <person name="Gray M.W."/>
            <person name="Holland P.W.H."/>
            <person name="King N."/>
            <person name="Lang F.B.F."/>
            <person name="Roger A.J."/>
            <person name="Ruiz-Trillo I."/>
            <person name="Young S.K."/>
            <person name="Zeng Q."/>
            <person name="Gargeya S."/>
            <person name="Alvarado L."/>
            <person name="Berlin A."/>
            <person name="Chapman S.B."/>
            <person name="Chen Z."/>
            <person name="Freedman E."/>
            <person name="Gellesch M."/>
            <person name="Goldberg J."/>
            <person name="Griggs A."/>
            <person name="Gujja S."/>
            <person name="Heilman E."/>
            <person name="Heiman D."/>
            <person name="Howarth C."/>
            <person name="Mehta T."/>
            <person name="Neiman D."/>
            <person name="Pearson M."/>
            <person name="Roberts A."/>
            <person name="Saif S."/>
            <person name="Shea T."/>
            <person name="Shenoy N."/>
            <person name="Sisk P."/>
            <person name="Stolte C."/>
            <person name="Sykes S."/>
            <person name="White J."/>
            <person name="Yandava C."/>
            <person name="Haas B."/>
            <person name="Nusbaum C."/>
            <person name="Birren B."/>
        </authorList>
    </citation>
    <scope>NUCLEOTIDE SEQUENCE [LARGE SCALE GENOMIC DNA]</scope>
    <source>
        <strain evidence="8">ATCC 50818</strain>
    </source>
</reference>
<sequence>MQIFLYLSSMHACERTNTKHKQHNTPSLLASFQRTQQCTTMADDGARDGSAAGTEETPRESQPEVTAVEEPTRSLRPRRTIRPPKQFDEANFDLSQSGLASVNKGRDQAAQQHNEPQTKAPTGGSPTPPSSLPSSSPPAPPPASSAASDVGASKARHHPTASTHSSKRSTDDHDAAAPASGAQDTATEQPPTKRGKSGGSGSSGSSGSGKNNMDTKHDDEEQAEGGGGADADSNDDEDEEDAVYCLCRQPDDGRMMVFCDSCHEWFHVACVGLTKKKAENLSIFFCPPCKEILEGNAASAGSAKSKKKHSKAVGKGVSPKSFYERQKRAKKAPEAAETTPPRSPPAPPPPAELCTYCKDKPKRKEDAYCSDECAAQAASDTFMELLGETDTAPTQPTTAAPAPPQPTPGSSSSSSSSRRKARPSRPSRTHTHASGDVAAFRDVSRNNLHRVVSDRASSSSSSGVGDLDIDAVVAEIEKGAFLQHSDNKKRYLATIRRLVSHIRDPDNDLLHRIASGEVKPVALASLKPEELASKQLDLNDPSAYFNEPPVAGLGMAPPAAAGAGDGDGNDANSNNSGGGGGAQQGKQGEQEGGQQQQQQQQPQQGGVGSNTGSAVGTPRTINVVTAVSKFKWDDDDDDDNVGGGSGGYGDDDYDDGFGDGGATPPGTPPCMRDEQDDDAELLRSMTESVFADLSRREEETAAGVWSGTVSMPEVASVQMRGQLCFGPSADLANVLGSHIKQAGRIRPAQVWSYIGKLRKTASKTYYLVALTPETDDDEMPFVTLFEYFRSRDRLGVCGEVQPSIKDAYLLPMKKGEQLPAELQKLRLKQTHALPDADHLLAVIISNERSSSSSSTRRRSHHSSASHHHRRHRHHHHRKGSRGSATHTPTETDTHQAQQEPVEEYTPGQILL</sequence>
<feature type="compositionally biased region" description="Basic residues" evidence="5">
    <location>
        <begin position="417"/>
        <end position="431"/>
    </location>
</feature>
<dbReference type="EMBL" id="GL832988">
    <property type="protein sequence ID" value="EGD79768.1"/>
    <property type="molecule type" value="Genomic_DNA"/>
</dbReference>
<dbReference type="InterPro" id="IPR001965">
    <property type="entry name" value="Znf_PHD"/>
</dbReference>
<feature type="compositionally biased region" description="Acidic residues" evidence="5">
    <location>
        <begin position="232"/>
        <end position="241"/>
    </location>
</feature>
<evidence type="ECO:0008006" key="10">
    <source>
        <dbReference type="Google" id="ProtNLM"/>
    </source>
</evidence>
<feature type="compositionally biased region" description="Polar residues" evidence="5">
    <location>
        <begin position="882"/>
        <end position="898"/>
    </location>
</feature>
<feature type="region of interest" description="Disordered" evidence="5">
    <location>
        <begin position="847"/>
        <end position="911"/>
    </location>
</feature>
<proteinExistence type="predicted"/>
<dbReference type="InterPro" id="IPR013083">
    <property type="entry name" value="Znf_RING/FYVE/PHD"/>
</dbReference>
<feature type="region of interest" description="Disordered" evidence="5">
    <location>
        <begin position="300"/>
        <end position="351"/>
    </location>
</feature>
<evidence type="ECO:0000256" key="2">
    <source>
        <dbReference type="ARBA" id="ARBA00022771"/>
    </source>
</evidence>